<evidence type="ECO:0000313" key="3">
    <source>
        <dbReference type="Proteomes" id="UP000031166"/>
    </source>
</evidence>
<dbReference type="EMBL" id="JWSY01000027">
    <property type="protein sequence ID" value="KIC55972.1"/>
    <property type="molecule type" value="Genomic_DNA"/>
</dbReference>
<dbReference type="STRING" id="172043.RM53_14140"/>
<dbReference type="InterPro" id="IPR052189">
    <property type="entry name" value="L-asp_N-monooxygenase_NS-form"/>
</dbReference>
<gene>
    <name evidence="2" type="ORF">RM53_14140</name>
</gene>
<accession>A0A0B4CHL0</accession>
<comment type="caution">
    <text evidence="2">The sequence shown here is derived from an EMBL/GenBank/DDBJ whole genome shotgun (WGS) entry which is preliminary data.</text>
</comment>
<feature type="domain" description="FAD-dependent urate hydroxylase HpyO/Asp monooxygenase CreE-like FAD/NAD(P)-binding" evidence="1">
    <location>
        <begin position="6"/>
        <end position="171"/>
    </location>
</feature>
<protein>
    <submittedName>
        <fullName evidence="2">FAD-dependent oxidoreductase</fullName>
    </submittedName>
</protein>
<reference evidence="2 3" key="1">
    <citation type="submission" date="2014-12" db="EMBL/GenBank/DDBJ databases">
        <title>Genome sequencing of Brevundimonas nasdae TPW30.</title>
        <authorList>
            <person name="Tan P.W."/>
            <person name="Chan K.-G."/>
        </authorList>
    </citation>
    <scope>NUCLEOTIDE SEQUENCE [LARGE SCALE GENOMIC DNA]</scope>
    <source>
        <strain evidence="2 3">TPW30</strain>
    </source>
</reference>
<name>A0A0B4CHL0_9CAUL</name>
<sequence>MTKSVAFVGAGPTTLYALHALLSQGVVSARVTVFEARETAGCGSPYSPDWNDPAMLSNIASIEIPPLQDTLADWLSTRTPAELAELDVDGASLDERTFVPRVALGRYFESQFATLVQQARAKGALIDVRTGCRVIDAANRKDGIELTFTSPPSQKVAKAVFDHVVLATGHQWPSRPDAQPGYFLSPWPASVLADVPATRIGIRGSSLTAIDAAVALATSHGDFVRQDDRLIYQSAPDTEDFHIAMMSRKGLLPEADFYFPLPHGPLTYCTPEAVAAAVARGRDGLLDAVFDLFRTELIHLDPDYAAETGLHDATLETFAEAYFARRASVDPFVWAAANLKEAQANHAAQVTVAWRDGILRMHEIVAVIVPHLDSAEFERFSRAFKPIFVDIYAGVPHESIERMLALHAAGRLDVIALGDDHDVDTRCPEGGARVAVGGTTRHFPIFIEATGQAALSGIQFPFLSLLEQGIVRDQVANDAPDVVRGIAVDDLFRPVDAPLPTDRLFCLSLPFIMGRHPFAQGITSSHEMGGIVGRRLALILNTAKPAVDHADTAA</sequence>
<dbReference type="Proteomes" id="UP000031166">
    <property type="component" value="Unassembled WGS sequence"/>
</dbReference>
<dbReference type="InterPro" id="IPR038732">
    <property type="entry name" value="HpyO/CreE_NAD-binding"/>
</dbReference>
<evidence type="ECO:0000259" key="1">
    <source>
        <dbReference type="Pfam" id="PF13454"/>
    </source>
</evidence>
<dbReference type="InterPro" id="IPR036188">
    <property type="entry name" value="FAD/NAD-bd_sf"/>
</dbReference>
<organism evidence="2 3">
    <name type="scientific">Brevundimonas nasdae</name>
    <dbReference type="NCBI Taxonomy" id="172043"/>
    <lineage>
        <taxon>Bacteria</taxon>
        <taxon>Pseudomonadati</taxon>
        <taxon>Pseudomonadota</taxon>
        <taxon>Alphaproteobacteria</taxon>
        <taxon>Caulobacterales</taxon>
        <taxon>Caulobacteraceae</taxon>
        <taxon>Brevundimonas</taxon>
    </lineage>
</organism>
<dbReference type="RefSeq" id="WP_039247700.1">
    <property type="nucleotide sequence ID" value="NZ_JWSY01000027.1"/>
</dbReference>
<dbReference type="PANTHER" id="PTHR40254:SF1">
    <property type="entry name" value="BLR0577 PROTEIN"/>
    <property type="match status" value="1"/>
</dbReference>
<dbReference type="Gene3D" id="3.50.50.60">
    <property type="entry name" value="FAD/NAD(P)-binding domain"/>
    <property type="match status" value="1"/>
</dbReference>
<dbReference type="SUPFAM" id="SSF51905">
    <property type="entry name" value="FAD/NAD(P)-binding domain"/>
    <property type="match status" value="1"/>
</dbReference>
<dbReference type="AlphaFoldDB" id="A0A0B4CHL0"/>
<dbReference type="Pfam" id="PF13454">
    <property type="entry name" value="NAD_binding_9"/>
    <property type="match status" value="1"/>
</dbReference>
<evidence type="ECO:0000313" key="2">
    <source>
        <dbReference type="EMBL" id="KIC55972.1"/>
    </source>
</evidence>
<proteinExistence type="predicted"/>
<dbReference type="PANTHER" id="PTHR40254">
    <property type="entry name" value="BLR0577 PROTEIN"/>
    <property type="match status" value="1"/>
</dbReference>